<feature type="compositionally biased region" description="Polar residues" evidence="1">
    <location>
        <begin position="222"/>
        <end position="238"/>
    </location>
</feature>
<evidence type="ECO:0000313" key="2">
    <source>
        <dbReference type="EMBL" id="KKA20414.1"/>
    </source>
</evidence>
<feature type="region of interest" description="Disordered" evidence="1">
    <location>
        <begin position="1"/>
        <end position="86"/>
    </location>
</feature>
<comment type="caution">
    <text evidence="2">The sequence shown here is derived from an EMBL/GenBank/DDBJ whole genome shotgun (WGS) entry which is preliminary data.</text>
</comment>
<dbReference type="PANTHER" id="PTHR39610:SF1">
    <property type="match status" value="1"/>
</dbReference>
<protein>
    <submittedName>
        <fullName evidence="2">Uncharacterized protein</fullName>
    </submittedName>
</protein>
<organism evidence="2 3">
    <name type="scientific">Rasamsonia emersonii (strain ATCC 16479 / CBS 393.64 / IMI 116815)</name>
    <dbReference type="NCBI Taxonomy" id="1408163"/>
    <lineage>
        <taxon>Eukaryota</taxon>
        <taxon>Fungi</taxon>
        <taxon>Dikarya</taxon>
        <taxon>Ascomycota</taxon>
        <taxon>Pezizomycotina</taxon>
        <taxon>Eurotiomycetes</taxon>
        <taxon>Eurotiomycetidae</taxon>
        <taxon>Eurotiales</taxon>
        <taxon>Trichocomaceae</taxon>
        <taxon>Rasamsonia</taxon>
    </lineage>
</organism>
<dbReference type="GeneID" id="25317920"/>
<keyword evidence="3" id="KW-1185">Reference proteome</keyword>
<dbReference type="RefSeq" id="XP_013327026.1">
    <property type="nucleotide sequence ID" value="XM_013471572.1"/>
</dbReference>
<proteinExistence type="predicted"/>
<feature type="region of interest" description="Disordered" evidence="1">
    <location>
        <begin position="111"/>
        <end position="260"/>
    </location>
</feature>
<dbReference type="Proteomes" id="UP000053958">
    <property type="component" value="Unassembled WGS sequence"/>
</dbReference>
<sequence length="320" mass="33365">MAPDLNSVPPSPRPPAAAPAAAPDAPPSASSSPVVSRRVSQAMGPPPIPITSPSSNAAVSAPGSGDNTGVGVGPGPLRHPRPMTAADLHLVLEKEQEAMVNRLTRELSMLRQQTASVASTASSTSTGLNDPTDALQSSQYLSGPSHPTSSRRHRSSSSLSSSIPGSAAARAASVTSIAPSRDTGLPSSRPSGEYPRVGRSREPSITSPRQPASPLLPHGDVSHSSQSQAHRNSLSQSAGAGAPPENPRSTSFSSSRYEEAAYHRAELEAMKRENEMLRRRVRELEQALKAYREGQVNDDPTASASSLVSGVRDVSIEETQ</sequence>
<feature type="region of interest" description="Disordered" evidence="1">
    <location>
        <begin position="291"/>
        <end position="320"/>
    </location>
</feature>
<feature type="compositionally biased region" description="Polar residues" evidence="1">
    <location>
        <begin position="298"/>
        <end position="308"/>
    </location>
</feature>
<feature type="compositionally biased region" description="Low complexity" evidence="1">
    <location>
        <begin position="114"/>
        <end position="126"/>
    </location>
</feature>
<feature type="compositionally biased region" description="Low complexity" evidence="1">
    <location>
        <begin position="156"/>
        <end position="178"/>
    </location>
</feature>
<dbReference type="PANTHER" id="PTHR39610">
    <property type="entry name" value="BZIP DOMAIN-CONTAINING PROTEIN-RELATED"/>
    <property type="match status" value="1"/>
</dbReference>
<feature type="compositionally biased region" description="Low complexity" evidence="1">
    <location>
        <begin position="18"/>
        <end position="40"/>
    </location>
</feature>
<reference evidence="2 3" key="1">
    <citation type="submission" date="2015-04" db="EMBL/GenBank/DDBJ databases">
        <authorList>
            <person name="Heijne W.H."/>
            <person name="Fedorova N.D."/>
            <person name="Nierman W.C."/>
            <person name="Vollebregt A.W."/>
            <person name="Zhao Z."/>
            <person name="Wu L."/>
            <person name="Kumar M."/>
            <person name="Stam H."/>
            <person name="van den Berg M.A."/>
            <person name="Pel H.J."/>
        </authorList>
    </citation>
    <scope>NUCLEOTIDE SEQUENCE [LARGE SCALE GENOMIC DNA]</scope>
    <source>
        <strain evidence="2 3">CBS 393.64</strain>
    </source>
</reference>
<dbReference type="OrthoDB" id="5401654at2759"/>
<evidence type="ECO:0000313" key="3">
    <source>
        <dbReference type="Proteomes" id="UP000053958"/>
    </source>
</evidence>
<dbReference type="AlphaFoldDB" id="A0A0F4YQ84"/>
<accession>A0A0F4YQ84</accession>
<name>A0A0F4YQ84_RASE3</name>
<gene>
    <name evidence="2" type="ORF">T310_5576</name>
</gene>
<evidence type="ECO:0000256" key="1">
    <source>
        <dbReference type="SAM" id="MobiDB-lite"/>
    </source>
</evidence>
<dbReference type="EMBL" id="LASV01000261">
    <property type="protein sequence ID" value="KKA20414.1"/>
    <property type="molecule type" value="Genomic_DNA"/>
</dbReference>